<gene>
    <name evidence="3" type="ORF">DZF91_13350</name>
</gene>
<accession>A0A372JMI1</accession>
<feature type="region of interest" description="Disordered" evidence="1">
    <location>
        <begin position="1"/>
        <end position="28"/>
    </location>
</feature>
<feature type="compositionally biased region" description="Gly residues" evidence="1">
    <location>
        <begin position="1"/>
        <end position="12"/>
    </location>
</feature>
<keyword evidence="2" id="KW-0812">Transmembrane</keyword>
<feature type="non-terminal residue" evidence="3">
    <location>
        <position position="1"/>
    </location>
</feature>
<protein>
    <submittedName>
        <fullName evidence="3">Uncharacterized protein</fullName>
    </submittedName>
</protein>
<dbReference type="EMBL" id="QURH01000228">
    <property type="protein sequence ID" value="RFU41160.1"/>
    <property type="molecule type" value="Genomic_DNA"/>
</dbReference>
<comment type="caution">
    <text evidence="3">The sequence shown here is derived from an EMBL/GenBank/DDBJ whole genome shotgun (WGS) entry which is preliminary data.</text>
</comment>
<keyword evidence="2" id="KW-1133">Transmembrane helix</keyword>
<evidence type="ECO:0000256" key="1">
    <source>
        <dbReference type="SAM" id="MobiDB-lite"/>
    </source>
</evidence>
<feature type="transmembrane region" description="Helical" evidence="2">
    <location>
        <begin position="89"/>
        <end position="111"/>
    </location>
</feature>
<sequence length="260" mass="27061">PGAAGAAGGPGTSGAPYADHTGHRYGPDAVDLGAYGQRGREWEPTAGSRRDPDRGHDCGRSPLTWFVLLLAAGAGWITATQELSARDDWAGWTAVLATALAVTGAGLLAGVRFRVRGLATVASMLTFALLTTSVAATAPRGGEYGDTMWRPTDAAQAAQDYRVTIGSGTLDLTALPVSPGQRLEVSAAVWTGQLRVELPANARVKLDARVKIGDIRIEQRTVNGPNARTTETLEPTAGGADPAVITLRIRGTLGDVQVNR</sequence>
<evidence type="ECO:0000256" key="2">
    <source>
        <dbReference type="SAM" id="Phobius"/>
    </source>
</evidence>
<name>A0A372JMI1_9ACTN</name>
<evidence type="ECO:0000313" key="3">
    <source>
        <dbReference type="EMBL" id="RFU41160.1"/>
    </source>
</evidence>
<proteinExistence type="predicted"/>
<organism evidence="3 4">
    <name type="scientific">Actinomadura logoneensis</name>
    <dbReference type="NCBI Taxonomy" id="2293572"/>
    <lineage>
        <taxon>Bacteria</taxon>
        <taxon>Bacillati</taxon>
        <taxon>Actinomycetota</taxon>
        <taxon>Actinomycetes</taxon>
        <taxon>Streptosporangiales</taxon>
        <taxon>Thermomonosporaceae</taxon>
        <taxon>Actinomadura</taxon>
    </lineage>
</organism>
<dbReference type="Proteomes" id="UP000261811">
    <property type="component" value="Unassembled WGS sequence"/>
</dbReference>
<feature type="transmembrane region" description="Helical" evidence="2">
    <location>
        <begin position="118"/>
        <end position="138"/>
    </location>
</feature>
<evidence type="ECO:0000313" key="4">
    <source>
        <dbReference type="Proteomes" id="UP000261811"/>
    </source>
</evidence>
<dbReference type="AlphaFoldDB" id="A0A372JMI1"/>
<keyword evidence="4" id="KW-1185">Reference proteome</keyword>
<feature type="transmembrane region" description="Helical" evidence="2">
    <location>
        <begin position="58"/>
        <end position="77"/>
    </location>
</feature>
<reference evidence="3 4" key="1">
    <citation type="submission" date="2018-08" db="EMBL/GenBank/DDBJ databases">
        <title>Actinomadura jelena sp. nov., a novel Actinomycete isolated from soil in Chad.</title>
        <authorList>
            <person name="Shi L."/>
        </authorList>
    </citation>
    <scope>NUCLEOTIDE SEQUENCE [LARGE SCALE GENOMIC DNA]</scope>
    <source>
        <strain evidence="3 4">NEAU-G17</strain>
    </source>
</reference>
<keyword evidence="2" id="KW-0472">Membrane</keyword>